<proteinExistence type="inferred from homology"/>
<dbReference type="PANTHER" id="PTHR21013">
    <property type="entry name" value="ATP SYNTHASE MITOCHONDRIAL F1 COMPLEX ASSEMBLY FACTOR 2/ATP12 PROTEIN, MITOCHONDRIAL PRECURSOR"/>
    <property type="match status" value="1"/>
</dbReference>
<dbReference type="InterPro" id="IPR011419">
    <property type="entry name" value="ATP12_ATP_synth-F1-assembly"/>
</dbReference>
<dbReference type="RefSeq" id="WP_138015831.1">
    <property type="nucleotide sequence ID" value="NZ_SULI01000007.1"/>
</dbReference>
<dbReference type="Proteomes" id="UP000306575">
    <property type="component" value="Unassembled WGS sequence"/>
</dbReference>
<dbReference type="SUPFAM" id="SSF160909">
    <property type="entry name" value="ATP12-like"/>
    <property type="match status" value="1"/>
</dbReference>
<evidence type="ECO:0000256" key="2">
    <source>
        <dbReference type="ARBA" id="ARBA00022946"/>
    </source>
</evidence>
<accession>A0A4V6F1W2</accession>
<protein>
    <submittedName>
        <fullName evidence="4">ATPase</fullName>
    </submittedName>
</protein>
<evidence type="ECO:0000313" key="5">
    <source>
        <dbReference type="Proteomes" id="UP000306575"/>
    </source>
</evidence>
<dbReference type="GO" id="GO:0043461">
    <property type="term" value="P:proton-transporting ATP synthase complex assembly"/>
    <property type="evidence" value="ECO:0007669"/>
    <property type="project" value="InterPro"/>
</dbReference>
<comment type="caution">
    <text evidence="4">The sequence shown here is derived from an EMBL/GenBank/DDBJ whole genome shotgun (WGS) entry which is preliminary data.</text>
</comment>
<evidence type="ECO:0000256" key="1">
    <source>
        <dbReference type="ARBA" id="ARBA00008231"/>
    </source>
</evidence>
<dbReference type="PANTHER" id="PTHR21013:SF10">
    <property type="entry name" value="ATP SYNTHASE MITOCHONDRIAL F1 COMPLEX ASSEMBLY FACTOR 2"/>
    <property type="match status" value="1"/>
</dbReference>
<dbReference type="OrthoDB" id="9797825at2"/>
<keyword evidence="5" id="KW-1185">Reference proteome</keyword>
<dbReference type="Gene3D" id="3.30.2180.10">
    <property type="entry name" value="ATP12-like"/>
    <property type="match status" value="1"/>
</dbReference>
<comment type="similarity">
    <text evidence="1">Belongs to the ATP12 family.</text>
</comment>
<sequence>MSGWTKNKRFWKEATVSAQGHEYTVLLDGRGLKTPAKADLRVPTAKMAEVIASEWQAQGEEIQPLTMPTTRSANAAIDKVRIQHSEVADMIAEYGGSDLVCYRATEPEELIRKQAELWDPMLSWAASELKAPLVPVSGVMHESQDATVLASLAKRVHDLTDFELAAFHDLVSLSGSLVLGFAAVHSVHSVDEIWDLSRVDEKWQESLWGEDEEAQELAEIKRQAFLHADRFFRLSQL</sequence>
<evidence type="ECO:0000313" key="4">
    <source>
        <dbReference type="EMBL" id="TKZ21001.1"/>
    </source>
</evidence>
<organism evidence="4 5">
    <name type="scientific">Shimia litoralis</name>
    <dbReference type="NCBI Taxonomy" id="420403"/>
    <lineage>
        <taxon>Bacteria</taxon>
        <taxon>Pseudomonadati</taxon>
        <taxon>Pseudomonadota</taxon>
        <taxon>Alphaproteobacteria</taxon>
        <taxon>Rhodobacterales</taxon>
        <taxon>Roseobacteraceae</taxon>
    </lineage>
</organism>
<dbReference type="Gene3D" id="1.10.3580.10">
    <property type="entry name" value="ATP12 ATPase"/>
    <property type="match status" value="1"/>
</dbReference>
<dbReference type="InterPro" id="IPR023335">
    <property type="entry name" value="ATP12_ortho_dom_sf"/>
</dbReference>
<dbReference type="InterPro" id="IPR042272">
    <property type="entry name" value="ATP12_ATP_synth-F1-assembly_N"/>
</dbReference>
<dbReference type="AlphaFoldDB" id="A0A4V6F1W2"/>
<gene>
    <name evidence="4" type="ORF">FAP39_07755</name>
</gene>
<dbReference type="EMBL" id="SULI01000007">
    <property type="protein sequence ID" value="TKZ21001.1"/>
    <property type="molecule type" value="Genomic_DNA"/>
</dbReference>
<reference evidence="4 5" key="1">
    <citation type="submission" date="2019-04" db="EMBL/GenBank/DDBJ databases">
        <title>Genome sequence of Pelagicola litoralis CL-ES2.</title>
        <authorList>
            <person name="Cao J."/>
        </authorList>
    </citation>
    <scope>NUCLEOTIDE SEQUENCE [LARGE SCALE GENOMIC DNA]</scope>
    <source>
        <strain evidence="4 5">CL-ES2</strain>
    </source>
</reference>
<evidence type="ECO:0000256" key="3">
    <source>
        <dbReference type="ARBA" id="ARBA00023186"/>
    </source>
</evidence>
<dbReference type="Pfam" id="PF07542">
    <property type="entry name" value="ATP12"/>
    <property type="match status" value="1"/>
</dbReference>
<keyword evidence="3" id="KW-0143">Chaperone</keyword>
<name>A0A4V6F1W2_9RHOB</name>
<keyword evidence="2" id="KW-0809">Transit peptide</keyword>